<sequence>MNVMMKMNKAAITKKQSHAIAYSSRVSNDPASALADL</sequence>
<protein>
    <submittedName>
        <fullName evidence="1">Uncharacterized protein</fullName>
    </submittedName>
</protein>
<dbReference type="AlphaFoldDB" id="A0A2I3CFT9"/>
<reference evidence="1 2" key="1">
    <citation type="journal article" date="2015" name="Genome Announc.">
        <title>Complete genome sequence of Vibrio alginolyticus ATCC 17749.</title>
        <authorList>
            <person name="Liu X.F."/>
            <person name="Cao Y."/>
            <person name="Zhang H.L."/>
            <person name="Chen Y.J."/>
            <person name="Hu C.J."/>
        </authorList>
    </citation>
    <scope>NUCLEOTIDE SEQUENCE [LARGE SCALE GENOMIC DNA]</scope>
    <source>
        <strain evidence="2">ATCC 17749 / DSM 2171 / NBRC 15630 / NCIMB 1903 / NCTC 12160 / XII-53</strain>
    </source>
</reference>
<evidence type="ECO:0000313" key="2">
    <source>
        <dbReference type="Proteomes" id="UP000016714"/>
    </source>
</evidence>
<accession>A0A2I3CFT9</accession>
<organism evidence="1 2">
    <name type="scientific">Vibrio alginolyticus (strain ATCC 17749 / DSM 2171 / NBRC 15630 / NCIMB 1903 / NCTC 12160 / XII-53)</name>
    <dbReference type="NCBI Taxonomy" id="1219076"/>
    <lineage>
        <taxon>Bacteria</taxon>
        <taxon>Pseudomonadati</taxon>
        <taxon>Pseudomonadota</taxon>
        <taxon>Gammaproteobacteria</taxon>
        <taxon>Vibrionales</taxon>
        <taxon>Vibrionaceae</taxon>
        <taxon>Vibrio</taxon>
    </lineage>
</organism>
<dbReference type="EMBL" id="CP006718">
    <property type="protein sequence ID" value="AGV18738.1"/>
    <property type="molecule type" value="Genomic_DNA"/>
</dbReference>
<dbReference type="KEGG" id="vag:N646_2928"/>
<proteinExistence type="predicted"/>
<dbReference type="Proteomes" id="UP000016714">
    <property type="component" value="Chromosome 1"/>
</dbReference>
<dbReference type="HOGENOM" id="CLU_3350007_0_0_6"/>
<name>A0A2I3CFT9_VIBAX</name>
<gene>
    <name evidence="1" type="ORF">N646_2928</name>
</gene>
<evidence type="ECO:0000313" key="1">
    <source>
        <dbReference type="EMBL" id="AGV18738.1"/>
    </source>
</evidence>